<accession>A0A7V8LRL9</accession>
<evidence type="ECO:0000313" key="1">
    <source>
        <dbReference type="EMBL" id="KPG14421.1"/>
    </source>
</evidence>
<organism evidence="1 3">
    <name type="scientific">Mycobacteroides immunogenum</name>
    <dbReference type="NCBI Taxonomy" id="83262"/>
    <lineage>
        <taxon>Bacteria</taxon>
        <taxon>Bacillati</taxon>
        <taxon>Actinomycetota</taxon>
        <taxon>Actinomycetes</taxon>
        <taxon>Mycobacteriales</taxon>
        <taxon>Mycobacteriaceae</taxon>
        <taxon>Mycobacteroides</taxon>
    </lineage>
</organism>
<reference evidence="3 4" key="1">
    <citation type="submission" date="2015-09" db="EMBL/GenBank/DDBJ databases">
        <title>Genome Sequences of Mycobacterium immunogenum Isolates, Recuperated from a Chloraminated Drinking Water Distribution System Simulator Subjected to Episodes of Nitrification.</title>
        <authorList>
            <person name="Gomez-Alvarez V."/>
            <person name="Revetta R.P."/>
        </authorList>
    </citation>
    <scope>NUCLEOTIDE SEQUENCE [LARGE SCALE GENOMIC DNA]</scope>
    <source>
        <strain evidence="1 3">H008</strain>
        <strain evidence="2 4">H076</strain>
    </source>
</reference>
<dbReference type="EMBL" id="LJFS01000012">
    <property type="protein sequence ID" value="KPG34071.1"/>
    <property type="molecule type" value="Genomic_DNA"/>
</dbReference>
<gene>
    <name evidence="1" type="ORF">AN908_07755</name>
    <name evidence="2" type="ORF">AN912_12030</name>
</gene>
<dbReference type="EMBL" id="LJFO01000003">
    <property type="protein sequence ID" value="KPG14421.1"/>
    <property type="molecule type" value="Genomic_DNA"/>
</dbReference>
<evidence type="ECO:0000313" key="2">
    <source>
        <dbReference type="EMBL" id="KPG34071.1"/>
    </source>
</evidence>
<keyword evidence="4" id="KW-1185">Reference proteome</keyword>
<dbReference type="AlphaFoldDB" id="A0A7V8LRL9"/>
<name>A0A7V8LRL9_9MYCO</name>
<sequence>MWCRWPNAIEADLRFRGVRIADWHQGTRDERGALVLSSRQLLVLIHQLPEDSEFKTHAPPPFGRDGDWTVMQKITAETHNELAAYRASKYAGTPHEYMYTKYSSPLQSRRQHELDCAETEFVESARDELLDDVFGDQ</sequence>
<comment type="caution">
    <text evidence="1">The sequence shown here is derived from an EMBL/GenBank/DDBJ whole genome shotgun (WGS) entry which is preliminary data.</text>
</comment>
<dbReference type="KEGG" id="miz:BAB75_19115"/>
<evidence type="ECO:0000313" key="4">
    <source>
        <dbReference type="Proteomes" id="UP000037962"/>
    </source>
</evidence>
<dbReference type="Proteomes" id="UP000037843">
    <property type="component" value="Unassembled WGS sequence"/>
</dbReference>
<protein>
    <submittedName>
        <fullName evidence="1">Uncharacterized protein</fullName>
    </submittedName>
</protein>
<dbReference type="Proteomes" id="UP000037962">
    <property type="component" value="Unassembled WGS sequence"/>
</dbReference>
<evidence type="ECO:0000313" key="3">
    <source>
        <dbReference type="Proteomes" id="UP000037843"/>
    </source>
</evidence>
<proteinExistence type="predicted"/>